<keyword evidence="2" id="KW-1185">Reference proteome</keyword>
<gene>
    <name evidence="1" type="ORF">R1flu_027695</name>
</gene>
<dbReference type="AlphaFoldDB" id="A0ABD1XJK5"/>
<evidence type="ECO:0008006" key="3">
    <source>
        <dbReference type="Google" id="ProtNLM"/>
    </source>
</evidence>
<proteinExistence type="predicted"/>
<protein>
    <recommendedName>
        <fullName evidence="3">Fungal lipase-like domain-containing protein</fullName>
    </recommendedName>
</protein>
<comment type="caution">
    <text evidence="1">The sequence shown here is derived from an EMBL/GenBank/DDBJ whole genome shotgun (WGS) entry which is preliminary data.</text>
</comment>
<organism evidence="1 2">
    <name type="scientific">Riccia fluitans</name>
    <dbReference type="NCBI Taxonomy" id="41844"/>
    <lineage>
        <taxon>Eukaryota</taxon>
        <taxon>Viridiplantae</taxon>
        <taxon>Streptophyta</taxon>
        <taxon>Embryophyta</taxon>
        <taxon>Marchantiophyta</taxon>
        <taxon>Marchantiopsida</taxon>
        <taxon>Marchantiidae</taxon>
        <taxon>Marchantiales</taxon>
        <taxon>Ricciaceae</taxon>
        <taxon>Riccia</taxon>
    </lineage>
</organism>
<evidence type="ECO:0000313" key="2">
    <source>
        <dbReference type="Proteomes" id="UP001605036"/>
    </source>
</evidence>
<reference evidence="1 2" key="1">
    <citation type="submission" date="2024-09" db="EMBL/GenBank/DDBJ databases">
        <title>Chromosome-scale assembly of Riccia fluitans.</title>
        <authorList>
            <person name="Paukszto L."/>
            <person name="Sawicki J."/>
            <person name="Karawczyk K."/>
            <person name="Piernik-Szablinska J."/>
            <person name="Szczecinska M."/>
            <person name="Mazdziarz M."/>
        </authorList>
    </citation>
    <scope>NUCLEOTIDE SEQUENCE [LARGE SCALE GENOMIC DNA]</scope>
    <source>
        <strain evidence="1">Rf_01</strain>
        <tissue evidence="1">Aerial parts of the thallus</tissue>
    </source>
</reference>
<name>A0ABD1XJK5_9MARC</name>
<dbReference type="EMBL" id="JBHFFA010000008">
    <property type="protein sequence ID" value="KAL2609122.1"/>
    <property type="molecule type" value="Genomic_DNA"/>
</dbReference>
<dbReference type="Proteomes" id="UP001605036">
    <property type="component" value="Unassembled WGS sequence"/>
</dbReference>
<evidence type="ECO:0000313" key="1">
    <source>
        <dbReference type="EMBL" id="KAL2609122.1"/>
    </source>
</evidence>
<accession>A0ABD1XJK5</accession>
<sequence length="243" mass="27669">MYTLLQRWLIIHGQHARSQHTREQVGPTGNVPAAIATTKEIGAIRKQASKEGGQPEPEVVKQLIQRTRELTERPCLGTRFVATHEFIAHPLYKRKILEAIEEFRASFCFSRSAQVRSAHCVDRVLHVASLARRCSGSILGLCINLLHFIAKKLQELEKRPRPVVFATFSGGYIACLWKIYQVFQGTCDGVDCTLTPREYPYYNLRVELGGEPYFFILKSHKQRCTDQFQHTANLTQLIPETAC</sequence>